<accession>A0AAU9V9S8</accession>
<dbReference type="SUPFAM" id="SSF57716">
    <property type="entry name" value="Glucocorticoid receptor-like (DNA-binding domain)"/>
    <property type="match status" value="1"/>
</dbReference>
<dbReference type="PROSITE" id="PS50157">
    <property type="entry name" value="ZINC_FINGER_C2H2_2"/>
    <property type="match status" value="6"/>
</dbReference>
<evidence type="ECO:0000256" key="6">
    <source>
        <dbReference type="PROSITE-ProRule" id="PRU01263"/>
    </source>
</evidence>
<dbReference type="SMART" id="SM00868">
    <property type="entry name" value="zf-AD"/>
    <property type="match status" value="1"/>
</dbReference>
<feature type="domain" description="C2H2-type" evidence="8">
    <location>
        <begin position="225"/>
        <end position="252"/>
    </location>
</feature>
<keyword evidence="2" id="KW-0677">Repeat</keyword>
<evidence type="ECO:0000256" key="7">
    <source>
        <dbReference type="SAM" id="MobiDB-lite"/>
    </source>
</evidence>
<feature type="domain" description="C2H2-type" evidence="8">
    <location>
        <begin position="352"/>
        <end position="380"/>
    </location>
</feature>
<dbReference type="EMBL" id="CAKOGL010000031">
    <property type="protein sequence ID" value="CAH2108099.1"/>
    <property type="molecule type" value="Genomic_DNA"/>
</dbReference>
<keyword evidence="1 6" id="KW-0479">Metal-binding</keyword>
<dbReference type="FunFam" id="3.30.160.60:FF:002343">
    <property type="entry name" value="Zinc finger protein 33A"/>
    <property type="match status" value="1"/>
</dbReference>
<feature type="domain" description="C2H2-type" evidence="8">
    <location>
        <begin position="197"/>
        <end position="224"/>
    </location>
</feature>
<dbReference type="Pfam" id="PF07776">
    <property type="entry name" value="zf-AD"/>
    <property type="match status" value="1"/>
</dbReference>
<dbReference type="FunFam" id="3.30.160.60:FF:002972">
    <property type="entry name" value="GM18664"/>
    <property type="match status" value="1"/>
</dbReference>
<comment type="caution">
    <text evidence="10">The sequence shown here is derived from an EMBL/GenBank/DDBJ whole genome shotgun (WGS) entry which is preliminary data.</text>
</comment>
<dbReference type="GO" id="GO:0005634">
    <property type="term" value="C:nucleus"/>
    <property type="evidence" value="ECO:0007669"/>
    <property type="project" value="InterPro"/>
</dbReference>
<evidence type="ECO:0000259" key="9">
    <source>
        <dbReference type="PROSITE" id="PS51915"/>
    </source>
</evidence>
<evidence type="ECO:0000256" key="2">
    <source>
        <dbReference type="ARBA" id="ARBA00022737"/>
    </source>
</evidence>
<reference evidence="10" key="1">
    <citation type="submission" date="2022-03" db="EMBL/GenBank/DDBJ databases">
        <authorList>
            <person name="Tunstrom K."/>
        </authorList>
    </citation>
    <scope>NUCLEOTIDE SEQUENCE</scope>
</reference>
<evidence type="ECO:0000256" key="5">
    <source>
        <dbReference type="PROSITE-ProRule" id="PRU00042"/>
    </source>
</evidence>
<feature type="domain" description="C2H2-type" evidence="8">
    <location>
        <begin position="253"/>
        <end position="281"/>
    </location>
</feature>
<sequence length="381" mass="43863">MNKICRICLEEGVLSSIFAKNYPVSLCEMIEYTTKVRIRNNDGLPEQICSNCVYKLGVAYHFKQSCESADARLRQYLGLDIPNKVKDATVMTDPMVITQRTIIKKCKCKIVEQKKNSSNYKKKPESEKLKRGPKPKQKQNHSCYQCDKQFKCKAQLEIHVRTHTGDKPFICMFCPRRFTQKHNLTIHLRMHTGEKPFQCDVCSKTFSAQGNLQAHLKIHTGQKDHVCSLCKKSFITSSELTRHMFKHRGVKSFKCDICGAAYVHNRDLKKHCLRKHQISERSKTQNDYSNSNNIDIIGVDETKSISVPLRNNVTDNKIPISGVNRNHSDLLFENKDLKHDHQYASNLPCDSLHCSICGEIFHYMAPLAQHYLNHHKGINNI</sequence>
<evidence type="ECO:0000256" key="4">
    <source>
        <dbReference type="ARBA" id="ARBA00022833"/>
    </source>
</evidence>
<evidence type="ECO:0000313" key="11">
    <source>
        <dbReference type="Proteomes" id="UP001153954"/>
    </source>
</evidence>
<dbReference type="SUPFAM" id="SSF57667">
    <property type="entry name" value="beta-beta-alpha zinc fingers"/>
    <property type="match status" value="3"/>
</dbReference>
<dbReference type="GO" id="GO:0008270">
    <property type="term" value="F:zinc ion binding"/>
    <property type="evidence" value="ECO:0007669"/>
    <property type="project" value="UniProtKB-UniRule"/>
</dbReference>
<dbReference type="PANTHER" id="PTHR24409">
    <property type="entry name" value="ZINC FINGER PROTEIN 142"/>
    <property type="match status" value="1"/>
</dbReference>
<dbReference type="Gene3D" id="3.40.1800.20">
    <property type="match status" value="1"/>
</dbReference>
<dbReference type="Pfam" id="PF00096">
    <property type="entry name" value="zf-C2H2"/>
    <property type="match status" value="3"/>
</dbReference>
<name>A0AAU9V9S8_EUPED</name>
<feature type="domain" description="ZAD" evidence="9">
    <location>
        <begin position="3"/>
        <end position="76"/>
    </location>
</feature>
<feature type="domain" description="C2H2-type" evidence="8">
    <location>
        <begin position="141"/>
        <end position="168"/>
    </location>
</feature>
<feature type="region of interest" description="Disordered" evidence="7">
    <location>
        <begin position="117"/>
        <end position="140"/>
    </location>
</feature>
<dbReference type="GO" id="GO:0000977">
    <property type="term" value="F:RNA polymerase II transcription regulatory region sequence-specific DNA binding"/>
    <property type="evidence" value="ECO:0007669"/>
    <property type="project" value="TreeGrafter"/>
</dbReference>
<feature type="binding site" evidence="6">
    <location>
        <position position="49"/>
    </location>
    <ligand>
        <name>Zn(2+)</name>
        <dbReference type="ChEBI" id="CHEBI:29105"/>
    </ligand>
</feature>
<protein>
    <submittedName>
        <fullName evidence="10">Uncharacterized protein</fullName>
    </submittedName>
</protein>
<feature type="binding site" evidence="6">
    <location>
        <position position="52"/>
    </location>
    <ligand>
        <name>Zn(2+)</name>
        <dbReference type="ChEBI" id="CHEBI:29105"/>
    </ligand>
</feature>
<proteinExistence type="predicted"/>
<organism evidence="10 11">
    <name type="scientific">Euphydryas editha</name>
    <name type="common">Edith's checkerspot</name>
    <dbReference type="NCBI Taxonomy" id="104508"/>
    <lineage>
        <taxon>Eukaryota</taxon>
        <taxon>Metazoa</taxon>
        <taxon>Ecdysozoa</taxon>
        <taxon>Arthropoda</taxon>
        <taxon>Hexapoda</taxon>
        <taxon>Insecta</taxon>
        <taxon>Pterygota</taxon>
        <taxon>Neoptera</taxon>
        <taxon>Endopterygota</taxon>
        <taxon>Lepidoptera</taxon>
        <taxon>Glossata</taxon>
        <taxon>Ditrysia</taxon>
        <taxon>Papilionoidea</taxon>
        <taxon>Nymphalidae</taxon>
        <taxon>Nymphalinae</taxon>
        <taxon>Euphydryas</taxon>
    </lineage>
</organism>
<gene>
    <name evidence="10" type="ORF">EEDITHA_LOCUS22064</name>
</gene>
<evidence type="ECO:0000259" key="8">
    <source>
        <dbReference type="PROSITE" id="PS50157"/>
    </source>
</evidence>
<evidence type="ECO:0000313" key="10">
    <source>
        <dbReference type="EMBL" id="CAH2108099.1"/>
    </source>
</evidence>
<feature type="binding site" evidence="6">
    <location>
        <position position="8"/>
    </location>
    <ligand>
        <name>Zn(2+)</name>
        <dbReference type="ChEBI" id="CHEBI:29105"/>
    </ligand>
</feature>
<dbReference type="PROSITE" id="PS51915">
    <property type="entry name" value="ZAD"/>
    <property type="match status" value="1"/>
</dbReference>
<dbReference type="InterPro" id="IPR012934">
    <property type="entry name" value="Znf_AD"/>
</dbReference>
<feature type="domain" description="C2H2-type" evidence="8">
    <location>
        <begin position="169"/>
        <end position="196"/>
    </location>
</feature>
<feature type="binding site" evidence="6">
    <location>
        <position position="5"/>
    </location>
    <ligand>
        <name>Zn(2+)</name>
        <dbReference type="ChEBI" id="CHEBI:29105"/>
    </ligand>
</feature>
<dbReference type="PROSITE" id="PS00028">
    <property type="entry name" value="ZINC_FINGER_C2H2_1"/>
    <property type="match status" value="6"/>
</dbReference>
<evidence type="ECO:0000256" key="3">
    <source>
        <dbReference type="ARBA" id="ARBA00022771"/>
    </source>
</evidence>
<dbReference type="Proteomes" id="UP001153954">
    <property type="component" value="Unassembled WGS sequence"/>
</dbReference>
<dbReference type="InterPro" id="IPR036236">
    <property type="entry name" value="Znf_C2H2_sf"/>
</dbReference>
<evidence type="ECO:0000256" key="1">
    <source>
        <dbReference type="ARBA" id="ARBA00022723"/>
    </source>
</evidence>
<dbReference type="Gene3D" id="3.30.160.60">
    <property type="entry name" value="Classic Zinc Finger"/>
    <property type="match status" value="5"/>
</dbReference>
<dbReference type="GO" id="GO:0030674">
    <property type="term" value="F:protein-macromolecule adaptor activity"/>
    <property type="evidence" value="ECO:0007669"/>
    <property type="project" value="UniProtKB-ARBA"/>
</dbReference>
<keyword evidence="11" id="KW-1185">Reference proteome</keyword>
<dbReference type="PANTHER" id="PTHR24409:SF295">
    <property type="entry name" value="AZ2-RELATED"/>
    <property type="match status" value="1"/>
</dbReference>
<dbReference type="SMART" id="SM00355">
    <property type="entry name" value="ZnF_C2H2"/>
    <property type="match status" value="6"/>
</dbReference>
<dbReference type="FunFam" id="3.30.160.60:FF:000688">
    <property type="entry name" value="zinc finger protein 197 isoform X1"/>
    <property type="match status" value="1"/>
</dbReference>
<keyword evidence="4 6" id="KW-0862">Zinc</keyword>
<dbReference type="FunFam" id="3.30.160.60:FF:001818">
    <property type="entry name" value="GDNF-inducible zinc finger protein 1 isoform X1"/>
    <property type="match status" value="1"/>
</dbReference>
<dbReference type="AlphaFoldDB" id="A0AAU9V9S8"/>
<dbReference type="InterPro" id="IPR013087">
    <property type="entry name" value="Znf_C2H2_type"/>
</dbReference>
<keyword evidence="3 5" id="KW-0863">Zinc-finger</keyword>
<dbReference type="GO" id="GO:0000981">
    <property type="term" value="F:DNA-binding transcription factor activity, RNA polymerase II-specific"/>
    <property type="evidence" value="ECO:0007669"/>
    <property type="project" value="TreeGrafter"/>
</dbReference>